<evidence type="ECO:0000313" key="1">
    <source>
        <dbReference type="EMBL" id="MFI5678692.1"/>
    </source>
</evidence>
<dbReference type="Proteomes" id="UP001612415">
    <property type="component" value="Unassembled WGS sequence"/>
</dbReference>
<sequence length="71" mass="7716">MDATQERYAKLGTPTFMLDIHRGDVLMAARASRPASDAHTAIGRADMAVRPFTGCGAASVPLRCRRSRARQ</sequence>
<name>A0ABW7Y9W4_STRCE</name>
<dbReference type="EMBL" id="JBITDC010000012">
    <property type="protein sequence ID" value="MFI5678692.1"/>
    <property type="molecule type" value="Genomic_DNA"/>
</dbReference>
<protein>
    <submittedName>
        <fullName evidence="1">Uncharacterized protein</fullName>
    </submittedName>
</protein>
<comment type="caution">
    <text evidence="1">The sequence shown here is derived from an EMBL/GenBank/DDBJ whole genome shotgun (WGS) entry which is preliminary data.</text>
</comment>
<accession>A0ABW7Y9W4</accession>
<keyword evidence="2" id="KW-1185">Reference proteome</keyword>
<proteinExistence type="predicted"/>
<dbReference type="RefSeq" id="WP_398659222.1">
    <property type="nucleotide sequence ID" value="NZ_JBITDC010000012.1"/>
</dbReference>
<evidence type="ECO:0000313" key="2">
    <source>
        <dbReference type="Proteomes" id="UP001612415"/>
    </source>
</evidence>
<reference evidence="1 2" key="1">
    <citation type="submission" date="2024-10" db="EMBL/GenBank/DDBJ databases">
        <title>The Natural Products Discovery Center: Release of the First 8490 Sequenced Strains for Exploring Actinobacteria Biosynthetic Diversity.</title>
        <authorList>
            <person name="Kalkreuter E."/>
            <person name="Kautsar S.A."/>
            <person name="Yang D."/>
            <person name="Bader C.D."/>
            <person name="Teijaro C.N."/>
            <person name="Fluegel L."/>
            <person name="Davis C.M."/>
            <person name="Simpson J.R."/>
            <person name="Lauterbach L."/>
            <person name="Steele A.D."/>
            <person name="Gui C."/>
            <person name="Meng S."/>
            <person name="Li G."/>
            <person name="Viehrig K."/>
            <person name="Ye F."/>
            <person name="Su P."/>
            <person name="Kiefer A.F."/>
            <person name="Nichols A."/>
            <person name="Cepeda A.J."/>
            <person name="Yan W."/>
            <person name="Fan B."/>
            <person name="Jiang Y."/>
            <person name="Adhikari A."/>
            <person name="Zheng C.-J."/>
            <person name="Schuster L."/>
            <person name="Cowan T.M."/>
            <person name="Smanski M.J."/>
            <person name="Chevrette M.G."/>
            <person name="De Carvalho L.P.S."/>
            <person name="Shen B."/>
        </authorList>
    </citation>
    <scope>NUCLEOTIDE SEQUENCE [LARGE SCALE GENOMIC DNA]</scope>
    <source>
        <strain evidence="1 2">NPDC051599</strain>
    </source>
</reference>
<gene>
    <name evidence="1" type="ORF">ACIA8P_29180</name>
</gene>
<organism evidence="1 2">
    <name type="scientific">Streptomyces cellulosae</name>
    <dbReference type="NCBI Taxonomy" id="1968"/>
    <lineage>
        <taxon>Bacteria</taxon>
        <taxon>Bacillati</taxon>
        <taxon>Actinomycetota</taxon>
        <taxon>Actinomycetes</taxon>
        <taxon>Kitasatosporales</taxon>
        <taxon>Streptomycetaceae</taxon>
        <taxon>Streptomyces</taxon>
    </lineage>
</organism>